<protein>
    <submittedName>
        <fullName evidence="3">Propionyl-CoA carboxylase</fullName>
        <ecNumber evidence="3">6.4.1.3</ecNumber>
    </submittedName>
</protein>
<dbReference type="EC" id="6.4.1.3" evidence="3"/>
<dbReference type="HOGENOM" id="CLU_018822_0_1_11"/>
<dbReference type="AlphaFoldDB" id="C7LZ11"/>
<dbReference type="PANTHER" id="PTHR22855:SF46">
    <property type="entry name" value="METHYLCROTONOYL-COA CARBOXYLASE"/>
    <property type="match status" value="1"/>
</dbReference>
<dbReference type="EMBL" id="CP001631">
    <property type="protein sequence ID" value="ACU53969.1"/>
    <property type="molecule type" value="Genomic_DNA"/>
</dbReference>
<evidence type="ECO:0000313" key="4">
    <source>
        <dbReference type="Proteomes" id="UP000000771"/>
    </source>
</evidence>
<organism evidence="3 4">
    <name type="scientific">Acidimicrobium ferrooxidans (strain DSM 10331 / JCM 15462 / NBRC 103882 / ICP)</name>
    <dbReference type="NCBI Taxonomy" id="525909"/>
    <lineage>
        <taxon>Bacteria</taxon>
        <taxon>Bacillati</taxon>
        <taxon>Actinomycetota</taxon>
        <taxon>Acidimicrobiia</taxon>
        <taxon>Acidimicrobiales</taxon>
        <taxon>Acidimicrobiaceae</taxon>
        <taxon>Acidimicrobium</taxon>
    </lineage>
</organism>
<keyword evidence="3" id="KW-0436">Ligase</keyword>
<feature type="domain" description="CoA carboxyltransferase C-terminal" evidence="2">
    <location>
        <begin position="296"/>
        <end position="530"/>
    </location>
</feature>
<dbReference type="InterPro" id="IPR034733">
    <property type="entry name" value="AcCoA_carboxyl_beta"/>
</dbReference>
<dbReference type="Gene3D" id="3.90.226.10">
    <property type="entry name" value="2-enoyl-CoA Hydratase, Chain A, domain 1"/>
    <property type="match status" value="2"/>
</dbReference>
<dbReference type="PANTHER" id="PTHR22855">
    <property type="entry name" value="ACETYL, PROPIONYL, PYRUVATE, AND GLUTACONYL CARBOXYLASE-RELATED"/>
    <property type="match status" value="1"/>
</dbReference>
<dbReference type="PROSITE" id="PS50980">
    <property type="entry name" value="COA_CT_NTER"/>
    <property type="match status" value="1"/>
</dbReference>
<dbReference type="KEGG" id="afo:Afer_1031"/>
<dbReference type="STRING" id="525909.Afer_1031"/>
<evidence type="ECO:0000259" key="2">
    <source>
        <dbReference type="PROSITE" id="PS50989"/>
    </source>
</evidence>
<dbReference type="Proteomes" id="UP000000771">
    <property type="component" value="Chromosome"/>
</dbReference>
<feature type="domain" description="CoA carboxyltransferase N-terminal" evidence="1">
    <location>
        <begin position="24"/>
        <end position="288"/>
    </location>
</feature>
<name>C7LZ11_ACIFD</name>
<dbReference type="FunFam" id="3.90.226.10:FF:000030">
    <property type="entry name" value="Acetyl-CoA carboxylase carboxyltransferase subunit"/>
    <property type="match status" value="1"/>
</dbReference>
<dbReference type="SUPFAM" id="SSF52096">
    <property type="entry name" value="ClpP/crotonase"/>
    <property type="match status" value="2"/>
</dbReference>
<dbReference type="InterPro" id="IPR011762">
    <property type="entry name" value="COA_CT_N"/>
</dbReference>
<evidence type="ECO:0000313" key="3">
    <source>
        <dbReference type="EMBL" id="ACU53969.1"/>
    </source>
</evidence>
<dbReference type="FunFam" id="3.90.226.10:FF:000021">
    <property type="entry name" value="Acetyl-CoA carboxylase carboxyltransferase subunit"/>
    <property type="match status" value="1"/>
</dbReference>
<keyword evidence="4" id="KW-1185">Reference proteome</keyword>
<dbReference type="InterPro" id="IPR011763">
    <property type="entry name" value="COA_CT_C"/>
</dbReference>
<proteinExistence type="predicted"/>
<dbReference type="InterPro" id="IPR045190">
    <property type="entry name" value="MCCB/AccD1-like"/>
</dbReference>
<dbReference type="GO" id="GO:0004658">
    <property type="term" value="F:propionyl-CoA carboxylase activity"/>
    <property type="evidence" value="ECO:0007669"/>
    <property type="project" value="UniProtKB-EC"/>
</dbReference>
<dbReference type="eggNOG" id="COG4799">
    <property type="taxonomic scope" value="Bacteria"/>
</dbReference>
<sequence>MAAPILERPVDPRDPGFVANRAAMVELVEQLESLLDQAALGGGAEAHARRAARGLLGVRERVGLLVDPESPFLELSPLAGYGTEYRLGGAMVLGIGVVEGTECVIVANDPSDLGGALTQISVRKLLRGLEIARANRMPLIQLVESAGGDLRGFVPGDDPDAALRRNLEHFATSGRMFHDITTLSAEGIPTIAVVFGSSTAGGAYQPGLSDYTILVRDRAKVFLGGPPLVRMATGELSSDEELGGAEMHATVSGLADYLARDELDAIRSARSVVAHLQWRKAGPGPVRRDPRPPRYDPEELLGLMPIDLRGPVDMRAIIARIVDDSRFEEFKPSYGPTLITGWAEVHGFAVGIVANDGVLLSEASAKGAQFIQLCNQRATPLVFLQHITGFMVGSDYERSGIIKHGSQLINAVSNSTVPHVTIILGASYGAGNYAMSGQAFDTRFVFAWPTARIAIMGPTQMAGVMSIVRHEQAARRGVEIDEEAEAVLRSRVEAFAHAQSLALYATGRVADDGVIDPRDTRDVVGMALSACHSAPVIGARGYGVFRL</sequence>
<dbReference type="PROSITE" id="PS50989">
    <property type="entry name" value="COA_CT_CTER"/>
    <property type="match status" value="1"/>
</dbReference>
<evidence type="ECO:0000259" key="1">
    <source>
        <dbReference type="PROSITE" id="PS50980"/>
    </source>
</evidence>
<reference evidence="3 4" key="1">
    <citation type="journal article" date="2009" name="Stand. Genomic Sci.">
        <title>Complete genome sequence of Acidimicrobium ferrooxidans type strain (ICP).</title>
        <authorList>
            <person name="Clum A."/>
            <person name="Nolan M."/>
            <person name="Lang E."/>
            <person name="Glavina Del Rio T."/>
            <person name="Tice H."/>
            <person name="Copeland A."/>
            <person name="Cheng J.F."/>
            <person name="Lucas S."/>
            <person name="Chen F."/>
            <person name="Bruce D."/>
            <person name="Goodwin L."/>
            <person name="Pitluck S."/>
            <person name="Ivanova N."/>
            <person name="Mavrommatis K."/>
            <person name="Mikhailova N."/>
            <person name="Pati A."/>
            <person name="Chen A."/>
            <person name="Palaniappan K."/>
            <person name="Goker M."/>
            <person name="Spring S."/>
            <person name="Land M."/>
            <person name="Hauser L."/>
            <person name="Chang Y.J."/>
            <person name="Jeffries C.C."/>
            <person name="Chain P."/>
            <person name="Bristow J."/>
            <person name="Eisen J.A."/>
            <person name="Markowitz V."/>
            <person name="Hugenholtz P."/>
            <person name="Kyrpides N.C."/>
            <person name="Klenk H.P."/>
            <person name="Lapidus A."/>
        </authorList>
    </citation>
    <scope>NUCLEOTIDE SEQUENCE [LARGE SCALE GENOMIC DNA]</scope>
    <source>
        <strain evidence="4">DSM 10331 / JCM 15462 / NBRC 103882 / ICP</strain>
    </source>
</reference>
<dbReference type="Pfam" id="PF01039">
    <property type="entry name" value="Carboxyl_trans"/>
    <property type="match status" value="1"/>
</dbReference>
<dbReference type="InterPro" id="IPR029045">
    <property type="entry name" value="ClpP/crotonase-like_dom_sf"/>
</dbReference>
<accession>C7LZ11</accession>
<gene>
    <name evidence="3" type="ordered locus">Afer_1031</name>
</gene>